<reference evidence="1 2" key="1">
    <citation type="submission" date="2019-10" db="EMBL/GenBank/DDBJ databases">
        <title>A novel species.</title>
        <authorList>
            <person name="Gao J."/>
        </authorList>
    </citation>
    <scope>NUCLEOTIDE SEQUENCE [LARGE SCALE GENOMIC DNA]</scope>
    <source>
        <strain evidence="1 2">QMT-28</strain>
    </source>
</reference>
<dbReference type="InterPro" id="IPR011990">
    <property type="entry name" value="TPR-like_helical_dom_sf"/>
</dbReference>
<dbReference type="KEGG" id="sfy:GFH48_22220"/>
<gene>
    <name evidence="1" type="ORF">GFH48_22220</name>
</gene>
<organism evidence="1 2">
    <name type="scientific">Streptomyces fagopyri</name>
    <dbReference type="NCBI Taxonomy" id="2662397"/>
    <lineage>
        <taxon>Bacteria</taxon>
        <taxon>Bacillati</taxon>
        <taxon>Actinomycetota</taxon>
        <taxon>Actinomycetes</taxon>
        <taxon>Kitasatosporales</taxon>
        <taxon>Streptomycetaceae</taxon>
        <taxon>Streptomyces</taxon>
    </lineage>
</organism>
<dbReference type="InterPro" id="IPR050767">
    <property type="entry name" value="Sel1_AlgK"/>
</dbReference>
<evidence type="ECO:0000313" key="2">
    <source>
        <dbReference type="Proteomes" id="UP000326179"/>
    </source>
</evidence>
<proteinExistence type="predicted"/>
<dbReference type="PANTHER" id="PTHR11102">
    <property type="entry name" value="SEL-1-LIKE PROTEIN"/>
    <property type="match status" value="1"/>
</dbReference>
<dbReference type="Gene3D" id="1.25.40.10">
    <property type="entry name" value="Tetratricopeptide repeat domain"/>
    <property type="match status" value="1"/>
</dbReference>
<dbReference type="Proteomes" id="UP000326179">
    <property type="component" value="Chromosome"/>
</dbReference>
<accession>A0A5Q0LF69</accession>
<evidence type="ECO:0000313" key="1">
    <source>
        <dbReference type="EMBL" id="QFZ75618.1"/>
    </source>
</evidence>
<keyword evidence="2" id="KW-1185">Reference proteome</keyword>
<dbReference type="Pfam" id="PF08238">
    <property type="entry name" value="Sel1"/>
    <property type="match status" value="4"/>
</dbReference>
<protein>
    <recommendedName>
        <fullName evidence="3">Sel1 repeat family protein</fullName>
    </recommendedName>
</protein>
<dbReference type="EMBL" id="CP045643">
    <property type="protein sequence ID" value="QFZ75618.1"/>
    <property type="molecule type" value="Genomic_DNA"/>
</dbReference>
<dbReference type="AlphaFoldDB" id="A0A5Q0LF69"/>
<name>A0A5Q0LF69_9ACTN</name>
<sequence length="259" mass="27924">MAMIEGELQELLGKAFSAIQEEEVDVLNMMLPQIRELADSGNPYFQEMVGAASLEIEKDYPKAYRYLKLAADARIPSAQRGLGHMLALGLGVEKDLEMSAALFREAAEAGDPFAKYNLANMCLHGEGVPESEEKGTRLLEEASISGLGVAAAQLADMKGAVDDYEGAREILERIVPDGEIPPLSAKNYSAMCYHGIGGPVDKVKALGGALKTAELGDRGGLEDSRTIASELTAEQILKAIAWSKVDDWTQAFISYAKIR</sequence>
<evidence type="ECO:0008006" key="3">
    <source>
        <dbReference type="Google" id="ProtNLM"/>
    </source>
</evidence>
<dbReference type="SMART" id="SM00671">
    <property type="entry name" value="SEL1"/>
    <property type="match status" value="4"/>
</dbReference>
<dbReference type="InterPro" id="IPR006597">
    <property type="entry name" value="Sel1-like"/>
</dbReference>
<dbReference type="SUPFAM" id="SSF81901">
    <property type="entry name" value="HCP-like"/>
    <property type="match status" value="1"/>
</dbReference>
<dbReference type="PANTHER" id="PTHR11102:SF160">
    <property type="entry name" value="ERAD-ASSOCIATED E3 UBIQUITIN-PROTEIN LIGASE COMPONENT HRD3"/>
    <property type="match status" value="1"/>
</dbReference>